<dbReference type="InterPro" id="IPR011992">
    <property type="entry name" value="EF-hand-dom_pair"/>
</dbReference>
<proteinExistence type="predicted"/>
<reference evidence="3 4" key="1">
    <citation type="journal article" date="2012" name="Science">
        <title>The Paleozoic origin of enzymatic lignin decomposition reconstructed from 31 fungal genomes.</title>
        <authorList>
            <person name="Floudas D."/>
            <person name="Binder M."/>
            <person name="Riley R."/>
            <person name="Barry K."/>
            <person name="Blanchette R.A."/>
            <person name="Henrissat B."/>
            <person name="Martinez A.T."/>
            <person name="Otillar R."/>
            <person name="Spatafora J.W."/>
            <person name="Yadav J.S."/>
            <person name="Aerts A."/>
            <person name="Benoit I."/>
            <person name="Boyd A."/>
            <person name="Carlson A."/>
            <person name="Copeland A."/>
            <person name="Coutinho P.M."/>
            <person name="de Vries R.P."/>
            <person name="Ferreira P."/>
            <person name="Findley K."/>
            <person name="Foster B."/>
            <person name="Gaskell J."/>
            <person name="Glotzer D."/>
            <person name="Gorecki P."/>
            <person name="Heitman J."/>
            <person name="Hesse C."/>
            <person name="Hori C."/>
            <person name="Igarashi K."/>
            <person name="Jurgens J.A."/>
            <person name="Kallen N."/>
            <person name="Kersten P."/>
            <person name="Kohler A."/>
            <person name="Kuees U."/>
            <person name="Kumar T.K.A."/>
            <person name="Kuo A."/>
            <person name="LaButti K."/>
            <person name="Larrondo L.F."/>
            <person name="Lindquist E."/>
            <person name="Ling A."/>
            <person name="Lombard V."/>
            <person name="Lucas S."/>
            <person name="Lundell T."/>
            <person name="Martin R."/>
            <person name="McLaughlin D.J."/>
            <person name="Morgenstern I."/>
            <person name="Morin E."/>
            <person name="Murat C."/>
            <person name="Nagy L.G."/>
            <person name="Nolan M."/>
            <person name="Ohm R.A."/>
            <person name="Patyshakuliyeva A."/>
            <person name="Rokas A."/>
            <person name="Ruiz-Duenas F.J."/>
            <person name="Sabat G."/>
            <person name="Salamov A."/>
            <person name="Samejima M."/>
            <person name="Schmutz J."/>
            <person name="Slot J.C."/>
            <person name="St John F."/>
            <person name="Stenlid J."/>
            <person name="Sun H."/>
            <person name="Sun S."/>
            <person name="Syed K."/>
            <person name="Tsang A."/>
            <person name="Wiebenga A."/>
            <person name="Young D."/>
            <person name="Pisabarro A."/>
            <person name="Eastwood D.C."/>
            <person name="Martin F."/>
            <person name="Cullen D."/>
            <person name="Grigoriev I.V."/>
            <person name="Hibbett D.S."/>
        </authorList>
    </citation>
    <scope>NUCLEOTIDE SEQUENCE [LARGE SCALE GENOMIC DNA]</scope>
    <source>
        <strain evidence="3 4">MD-104</strain>
    </source>
</reference>
<organism evidence="3 4">
    <name type="scientific">Wolfiporia cocos (strain MD-104)</name>
    <name type="common">Brown rot fungus</name>
    <dbReference type="NCBI Taxonomy" id="742152"/>
    <lineage>
        <taxon>Eukaryota</taxon>
        <taxon>Fungi</taxon>
        <taxon>Dikarya</taxon>
        <taxon>Basidiomycota</taxon>
        <taxon>Agaricomycotina</taxon>
        <taxon>Agaricomycetes</taxon>
        <taxon>Polyporales</taxon>
        <taxon>Phaeolaceae</taxon>
        <taxon>Wolfiporia</taxon>
    </lineage>
</organism>
<keyword evidence="4" id="KW-1185">Reference proteome</keyword>
<feature type="compositionally biased region" description="Pro residues" evidence="1">
    <location>
        <begin position="166"/>
        <end position="177"/>
    </location>
</feature>
<feature type="compositionally biased region" description="Basic and acidic residues" evidence="1">
    <location>
        <begin position="270"/>
        <end position="281"/>
    </location>
</feature>
<feature type="compositionally biased region" description="Low complexity" evidence="1">
    <location>
        <begin position="325"/>
        <end position="346"/>
    </location>
</feature>
<evidence type="ECO:0000313" key="4">
    <source>
        <dbReference type="Proteomes" id="UP000218811"/>
    </source>
</evidence>
<evidence type="ECO:0000313" key="3">
    <source>
        <dbReference type="EMBL" id="PCH37914.1"/>
    </source>
</evidence>
<feature type="region of interest" description="Disordered" evidence="1">
    <location>
        <begin position="13"/>
        <end position="235"/>
    </location>
</feature>
<dbReference type="AlphaFoldDB" id="A0A2H3JMP4"/>
<dbReference type="OrthoDB" id="10045710at2759"/>
<dbReference type="Proteomes" id="UP000218811">
    <property type="component" value="Unassembled WGS sequence"/>
</dbReference>
<gene>
    <name evidence="3" type="ORF">WOLCODRAFT_161150</name>
</gene>
<name>A0A2H3JMP4_WOLCO</name>
<dbReference type="Gene3D" id="1.10.238.10">
    <property type="entry name" value="EF-hand"/>
    <property type="match status" value="1"/>
</dbReference>
<feature type="region of interest" description="Disordered" evidence="1">
    <location>
        <begin position="261"/>
        <end position="389"/>
    </location>
</feature>
<dbReference type="Pfam" id="PF12763">
    <property type="entry name" value="EH"/>
    <property type="match status" value="1"/>
</dbReference>
<feature type="compositionally biased region" description="Polar residues" evidence="1">
    <location>
        <begin position="289"/>
        <end position="310"/>
    </location>
</feature>
<feature type="domain" description="EH" evidence="2">
    <location>
        <begin position="460"/>
        <end position="507"/>
    </location>
</feature>
<accession>A0A2H3JMP4</accession>
<sequence>MAPSTLQARINAFESLNNTRNAPHVSRSPPSLLDSPISPAVTANFRPIAPRPAAHSPSPSPPNLGRKTSLIDLQDWVVDDGPTPSTRQKPFVSPKPRTQTIPITSPRHAADPVLPNAPLINFEPSPPDATSRPAPPLPPRKPSYSSLKSVSTTTTASTSSSVPRSPVGPPAPLPPRKPPPRDKLTVDHTYPPPGTLGLTTSPRHVPVSSISSFHSVSLDDGVNEPPSPALPPRLNTTLTERDFDTASLAESFENVSVASGISPAVSLPPHDWDVFRPRSEPPKLPQRPQKANSLLQPAGVPSTSKVTSPRATGVRKLPPQAVPYRARIPPSRTSSTSTNGSTASRAPSERASNRNTIASYAHMQTTKPSPTPAPVPTPKATRPTPVPPAARSRYEELFDRNVLHQSQAESRLSAKSPPPEVARARKAAGWRGLSVDLLTNPDLAADSGSIPGGDFGADARLSGEIVARIWRCSRLERSKLKTIWSECDPRGVGTLDREAFVKGMWRIDEELRRDQVQKQRLSSVLGRHGSRGYVRTGMVPTQTKIILR</sequence>
<protein>
    <recommendedName>
        <fullName evidence="2">EH domain-containing protein</fullName>
    </recommendedName>
</protein>
<evidence type="ECO:0000259" key="2">
    <source>
        <dbReference type="Pfam" id="PF12763"/>
    </source>
</evidence>
<evidence type="ECO:0000256" key="1">
    <source>
        <dbReference type="SAM" id="MobiDB-lite"/>
    </source>
</evidence>
<feature type="compositionally biased region" description="Low complexity" evidence="1">
    <location>
        <begin position="195"/>
        <end position="216"/>
    </location>
</feature>
<dbReference type="EMBL" id="KB467942">
    <property type="protein sequence ID" value="PCH37914.1"/>
    <property type="molecule type" value="Genomic_DNA"/>
</dbReference>
<dbReference type="InterPro" id="IPR000261">
    <property type="entry name" value="EH_dom"/>
</dbReference>
<feature type="compositionally biased region" description="Low complexity" evidence="1">
    <location>
        <begin position="47"/>
        <end position="57"/>
    </location>
</feature>
<dbReference type="SUPFAM" id="SSF47473">
    <property type="entry name" value="EF-hand"/>
    <property type="match status" value="1"/>
</dbReference>
<feature type="compositionally biased region" description="Low complexity" evidence="1">
    <location>
        <begin position="142"/>
        <end position="165"/>
    </location>
</feature>
<dbReference type="STRING" id="742152.A0A2H3JMP4"/>
<feature type="compositionally biased region" description="Low complexity" evidence="1">
    <location>
        <begin position="26"/>
        <end position="39"/>
    </location>
</feature>
<dbReference type="OMA" id="TVDHTYP"/>
<feature type="compositionally biased region" description="Polar residues" evidence="1">
    <location>
        <begin position="353"/>
        <end position="364"/>
    </location>
</feature>